<name>A0A7R8UV11_HERIL</name>
<evidence type="ECO:0000313" key="3">
    <source>
        <dbReference type="EMBL" id="CAD7087622.1"/>
    </source>
</evidence>
<dbReference type="Proteomes" id="UP000594454">
    <property type="component" value="Chromosome 4"/>
</dbReference>
<gene>
    <name evidence="3" type="ORF">HERILL_LOCUS10316</name>
</gene>
<dbReference type="Gene3D" id="1.20.120.20">
    <property type="entry name" value="Apolipoprotein"/>
    <property type="match status" value="1"/>
</dbReference>
<keyword evidence="2" id="KW-0732">Signal</keyword>
<dbReference type="OMA" id="LESVWTN"/>
<dbReference type="InParanoid" id="A0A7R8UV11"/>
<dbReference type="GO" id="GO:0006869">
    <property type="term" value="P:lipid transport"/>
    <property type="evidence" value="ECO:0007669"/>
    <property type="project" value="InterPro"/>
</dbReference>
<dbReference type="Pfam" id="PF07464">
    <property type="entry name" value="ApoLp-III"/>
    <property type="match status" value="1"/>
</dbReference>
<evidence type="ECO:0000313" key="4">
    <source>
        <dbReference type="Proteomes" id="UP000594454"/>
    </source>
</evidence>
<proteinExistence type="predicted"/>
<dbReference type="InterPro" id="IPR010009">
    <property type="entry name" value="ApoLp-III"/>
</dbReference>
<evidence type="ECO:0000256" key="2">
    <source>
        <dbReference type="SAM" id="SignalP"/>
    </source>
</evidence>
<evidence type="ECO:0008006" key="5">
    <source>
        <dbReference type="Google" id="ProtNLM"/>
    </source>
</evidence>
<feature type="chain" id="PRO_5031203809" description="Apolipophorin-III" evidence="2">
    <location>
        <begin position="20"/>
        <end position="189"/>
    </location>
</feature>
<keyword evidence="4" id="KW-1185">Reference proteome</keyword>
<feature type="coiled-coil region" evidence="1">
    <location>
        <begin position="110"/>
        <end position="166"/>
    </location>
</feature>
<dbReference type="GO" id="GO:0005576">
    <property type="term" value="C:extracellular region"/>
    <property type="evidence" value="ECO:0007669"/>
    <property type="project" value="InterPro"/>
</dbReference>
<keyword evidence="1" id="KW-0175">Coiled coil</keyword>
<dbReference type="AlphaFoldDB" id="A0A7R8UV11"/>
<dbReference type="SUPFAM" id="SSF47857">
    <property type="entry name" value="Apolipophorin-III"/>
    <property type="match status" value="1"/>
</dbReference>
<organism evidence="3 4">
    <name type="scientific">Hermetia illucens</name>
    <name type="common">Black soldier fly</name>
    <dbReference type="NCBI Taxonomy" id="343691"/>
    <lineage>
        <taxon>Eukaryota</taxon>
        <taxon>Metazoa</taxon>
        <taxon>Ecdysozoa</taxon>
        <taxon>Arthropoda</taxon>
        <taxon>Hexapoda</taxon>
        <taxon>Insecta</taxon>
        <taxon>Pterygota</taxon>
        <taxon>Neoptera</taxon>
        <taxon>Endopterygota</taxon>
        <taxon>Diptera</taxon>
        <taxon>Brachycera</taxon>
        <taxon>Stratiomyomorpha</taxon>
        <taxon>Stratiomyidae</taxon>
        <taxon>Hermetiinae</taxon>
        <taxon>Hermetia</taxon>
    </lineage>
</organism>
<reference evidence="3 4" key="1">
    <citation type="submission" date="2020-11" db="EMBL/GenBank/DDBJ databases">
        <authorList>
            <person name="Wallbank WR R."/>
            <person name="Pardo Diaz C."/>
            <person name="Kozak K."/>
            <person name="Martin S."/>
            <person name="Jiggins C."/>
            <person name="Moest M."/>
            <person name="Warren A I."/>
            <person name="Generalovic N T."/>
            <person name="Byers J.R.P. K."/>
            <person name="Montejo-Kovacevich G."/>
            <person name="Yen C E."/>
        </authorList>
    </citation>
    <scope>NUCLEOTIDE SEQUENCE [LARGE SCALE GENOMIC DNA]</scope>
</reference>
<dbReference type="EMBL" id="LR899012">
    <property type="protein sequence ID" value="CAD7087622.1"/>
    <property type="molecule type" value="Genomic_DNA"/>
</dbReference>
<accession>A0A7R8UV11</accession>
<dbReference type="OrthoDB" id="7989612at2759"/>
<sequence>MAKLVVLIAFVCALQIATARHVRRDAPAPPTFTELTKQAEEVLGTLHTKFLELVGVRNDEELTATVQNQGRIYAQKIQEYAKQLGDEAKVNAGKADEVFKSFQEKLTSTVADLKSKNPELFADAEKLQQKFQENLKTVLKDTEELNAKLKEEGKALSTNAEQVLKQIYDSTVEAAKKVVHEIDTVAKKN</sequence>
<feature type="signal peptide" evidence="2">
    <location>
        <begin position="1"/>
        <end position="19"/>
    </location>
</feature>
<evidence type="ECO:0000256" key="1">
    <source>
        <dbReference type="SAM" id="Coils"/>
    </source>
</evidence>
<dbReference type="GO" id="GO:0008289">
    <property type="term" value="F:lipid binding"/>
    <property type="evidence" value="ECO:0007669"/>
    <property type="project" value="InterPro"/>
</dbReference>
<protein>
    <recommendedName>
        <fullName evidence="5">Apolipophorin-III</fullName>
    </recommendedName>
</protein>